<gene>
    <name evidence="11 13" type="primary">recD</name>
    <name evidence="13" type="ORF">ACFQQL_03210</name>
</gene>
<evidence type="ECO:0000256" key="2">
    <source>
        <dbReference type="ARBA" id="ARBA00022741"/>
    </source>
</evidence>
<keyword evidence="2 11" id="KW-0547">Nucleotide-binding</keyword>
<evidence type="ECO:0000313" key="14">
    <source>
        <dbReference type="Proteomes" id="UP001596455"/>
    </source>
</evidence>
<dbReference type="InterPro" id="IPR050534">
    <property type="entry name" value="Coronavir_polyprotein_1ab"/>
</dbReference>
<dbReference type="SMART" id="SM00382">
    <property type="entry name" value="AAA"/>
    <property type="match status" value="1"/>
</dbReference>
<dbReference type="Gene3D" id="2.30.30.940">
    <property type="match status" value="1"/>
</dbReference>
<keyword evidence="3 11" id="KW-0227">DNA damage</keyword>
<dbReference type="Gene3D" id="3.40.50.300">
    <property type="entry name" value="P-loop containing nucleotide triphosphate hydrolases"/>
    <property type="match status" value="3"/>
</dbReference>
<evidence type="ECO:0000256" key="5">
    <source>
        <dbReference type="ARBA" id="ARBA00022806"/>
    </source>
</evidence>
<comment type="similarity">
    <text evidence="11">Belongs to the RecD family.</text>
</comment>
<evidence type="ECO:0000256" key="6">
    <source>
        <dbReference type="ARBA" id="ARBA00022839"/>
    </source>
</evidence>
<protein>
    <recommendedName>
        <fullName evidence="11">RecBCD enzyme subunit RecD</fullName>
        <ecNumber evidence="11">5.6.2.3</ecNumber>
    </recommendedName>
    <alternativeName>
        <fullName evidence="11">DNA 5'-3' helicase subunit RecD</fullName>
    </alternativeName>
    <alternativeName>
        <fullName evidence="11">Exonuclease V subunit RecD</fullName>
        <shortName evidence="11">ExoV subunit RecD</shortName>
    </alternativeName>
    <alternativeName>
        <fullName evidence="11">Helicase/nuclease RecBCD subunit RecD</fullName>
    </alternativeName>
</protein>
<comment type="subunit">
    <text evidence="11">Heterotrimer of RecB, RecC and RecD. All subunits contribute to DNA-binding.</text>
</comment>
<dbReference type="Pfam" id="PF13245">
    <property type="entry name" value="AAA_19"/>
    <property type="match status" value="1"/>
</dbReference>
<reference evidence="14" key="1">
    <citation type="journal article" date="2019" name="Int. J. Syst. Evol. Microbiol.">
        <title>The Global Catalogue of Microorganisms (GCM) 10K type strain sequencing project: providing services to taxonomists for standard genome sequencing and annotation.</title>
        <authorList>
            <consortium name="The Broad Institute Genomics Platform"/>
            <consortium name="The Broad Institute Genome Sequencing Center for Infectious Disease"/>
            <person name="Wu L."/>
            <person name="Ma J."/>
        </authorList>
    </citation>
    <scope>NUCLEOTIDE SEQUENCE [LARGE SCALE GENOMIC DNA]</scope>
    <source>
        <strain evidence="14">JCM 1490</strain>
    </source>
</reference>
<dbReference type="InterPro" id="IPR041851">
    <property type="entry name" value="RecD_N_sf"/>
</dbReference>
<dbReference type="HAMAP" id="MF_01487">
    <property type="entry name" value="RecD"/>
    <property type="match status" value="1"/>
</dbReference>
<dbReference type="InterPro" id="IPR049550">
    <property type="entry name" value="RecD_N"/>
</dbReference>
<evidence type="ECO:0000313" key="13">
    <source>
        <dbReference type="EMBL" id="MFC7404106.1"/>
    </source>
</evidence>
<evidence type="ECO:0000256" key="9">
    <source>
        <dbReference type="ARBA" id="ARBA00023204"/>
    </source>
</evidence>
<organism evidence="13 14">
    <name type="scientific">Georgenia alba</name>
    <dbReference type="NCBI Taxonomy" id="2233858"/>
    <lineage>
        <taxon>Bacteria</taxon>
        <taxon>Bacillati</taxon>
        <taxon>Actinomycetota</taxon>
        <taxon>Actinomycetes</taxon>
        <taxon>Micrococcales</taxon>
        <taxon>Bogoriellaceae</taxon>
        <taxon>Georgenia</taxon>
    </lineage>
</organism>
<keyword evidence="7 11" id="KW-0067">ATP-binding</keyword>
<name>A0ABW2Q4K4_9MICO</name>
<proteinExistence type="inferred from homology"/>
<keyword evidence="5 11" id="KW-0347">Helicase</keyword>
<dbReference type="Pfam" id="PF21185">
    <property type="entry name" value="RecD_N"/>
    <property type="match status" value="1"/>
</dbReference>
<dbReference type="PANTHER" id="PTHR43788:SF6">
    <property type="entry name" value="DNA HELICASE B"/>
    <property type="match status" value="1"/>
</dbReference>
<dbReference type="Gene3D" id="1.10.10.1020">
    <property type="entry name" value="RecBCD complex, subunit RecD, N-terminal domain"/>
    <property type="match status" value="1"/>
</dbReference>
<sequence length="668" mass="70353">MTAEVVTDVRRALHAPPLLATFNAAGLLAAPDIHVATRLGRLTGEGEESVLLAVALAVRAVRAGSVCVRLGDPEELAALAVPEAEDPDADAAAPQDLPWPEPAAWAERLRASPLVSVGVDGPADLPVRWVDGRLYLDRYWRDELLVRRAVDARLGERVPGIDDDRLAAAVHRLFPAAGDDRQRLVAALATHGRFTVLTGGPGTGKTTTVARLLAVLQDVSGGGLRVALAAPTGKAAARLQEAVHREVAGLEPEDRARIGDPPASTVHRLLGWRPGSSTRFQHDAGHHLPHDVVVVDETSMVSLSLMARLLEALRPDARLVLVGDPDQLASVEAGAVLGDLTARRPLPASRQPCADSSNLSAPPVPAGLVPATLGDEEHERLRAGVVRLTQVHRQAADSRILPLADAIRAGEADRVLELLRDGGGGVEFVEIAGERPAEEEIRPVREDAVAAGSRLVTAARAGDATGALKALEEHRLMLAHRRGPAGVAHWAALVEEWVSEAVGGHPGAGFGGREETPWYLGRPLLVTANDRETGLYNGDTGVVVAVGGGGTAGGDSEPSPLWDEDVEVIAAFGDPAAPLTIRPHRLPPVETVHAMTVHRGQGSQFRTVSLVLPPSTSPLLSRELLYTAVTRARESVRVVGAADAVRTAVERPVRRASGLRDPLPLNGG</sequence>
<dbReference type="SUPFAM" id="SSF52540">
    <property type="entry name" value="P-loop containing nucleoside triphosphate hydrolases"/>
    <property type="match status" value="2"/>
</dbReference>
<keyword evidence="1 11" id="KW-0540">Nuclease</keyword>
<dbReference type="InterPro" id="IPR003593">
    <property type="entry name" value="AAA+_ATPase"/>
</dbReference>
<evidence type="ECO:0000256" key="11">
    <source>
        <dbReference type="HAMAP-Rule" id="MF_01487"/>
    </source>
</evidence>
<dbReference type="InterPro" id="IPR027417">
    <property type="entry name" value="P-loop_NTPase"/>
</dbReference>
<dbReference type="NCBIfam" id="TIGR01447">
    <property type="entry name" value="recD"/>
    <property type="match status" value="1"/>
</dbReference>
<comment type="caution">
    <text evidence="13">The sequence shown here is derived from an EMBL/GenBank/DDBJ whole genome shotgun (WGS) entry which is preliminary data.</text>
</comment>
<dbReference type="Pfam" id="PF13538">
    <property type="entry name" value="UvrD_C_2"/>
    <property type="match status" value="1"/>
</dbReference>
<keyword evidence="8 11" id="KW-0238">DNA-binding</keyword>
<dbReference type="RefSeq" id="WP_382391188.1">
    <property type="nucleotide sequence ID" value="NZ_JBHTCQ010000001.1"/>
</dbReference>
<keyword evidence="4 11" id="KW-0378">Hydrolase</keyword>
<evidence type="ECO:0000256" key="10">
    <source>
        <dbReference type="ARBA" id="ARBA00023235"/>
    </source>
</evidence>
<feature type="domain" description="AAA+ ATPase" evidence="12">
    <location>
        <begin position="191"/>
        <end position="422"/>
    </location>
</feature>
<keyword evidence="10 11" id="KW-0413">Isomerase</keyword>
<dbReference type="CDD" id="cd17933">
    <property type="entry name" value="DEXSc_RecD-like"/>
    <property type="match status" value="1"/>
</dbReference>
<comment type="miscellaneous">
    <text evidence="11">In the RecBCD complex, RecB has a slow 3'-5' helicase, an exonuclease activity and loads RecA onto ssDNA, RecD has a fast 5'-3' helicase activity, while RecC stimulates the ATPase and processivity of the RecB helicase and contributes to recognition of the Chi site.</text>
</comment>
<dbReference type="CDD" id="cd18809">
    <property type="entry name" value="SF1_C_RecD"/>
    <property type="match status" value="1"/>
</dbReference>
<keyword evidence="14" id="KW-1185">Reference proteome</keyword>
<feature type="binding site" evidence="11">
    <location>
        <begin position="199"/>
        <end position="206"/>
    </location>
    <ligand>
        <name>ATP</name>
        <dbReference type="ChEBI" id="CHEBI:30616"/>
    </ligand>
</feature>
<evidence type="ECO:0000256" key="4">
    <source>
        <dbReference type="ARBA" id="ARBA00022801"/>
    </source>
</evidence>
<dbReference type="PANTHER" id="PTHR43788">
    <property type="entry name" value="DNA2/NAM7 HELICASE FAMILY MEMBER"/>
    <property type="match status" value="1"/>
</dbReference>
<evidence type="ECO:0000256" key="8">
    <source>
        <dbReference type="ARBA" id="ARBA00023125"/>
    </source>
</evidence>
<dbReference type="GO" id="GO:0008854">
    <property type="term" value="F:exodeoxyribonuclease V activity"/>
    <property type="evidence" value="ECO:0007669"/>
    <property type="project" value="UniProtKB-EC"/>
</dbReference>
<dbReference type="InterPro" id="IPR027785">
    <property type="entry name" value="UvrD-like_helicase_C"/>
</dbReference>
<comment type="function">
    <text evidence="11">A helicase/nuclease that prepares dsDNA breaks (DSB) for recombinational DNA repair. Binds to DSBs and unwinds DNA via a highly rapid and processive ATP-dependent bidirectional helicase activity. Unwinds dsDNA until it encounters a Chi (crossover hotspot instigator) sequence from the 3' direction. Cuts ssDNA a few nucleotides 3' to the Chi site. The properties and activities of the enzyme are changed at Chi. The Chi-altered holoenzyme produces a long 3'-ssDNA overhang and facilitates RecA-binding to the ssDNA for homologous DNA recombination and repair. Holoenzyme degrades any linearized DNA that is unable to undergo homologous recombination. In the holoenzyme this subunit has ssDNA-dependent ATPase and 5'-3' helicase activity. When added to pre-assembled RecBC greatly stimulates nuclease activity and augments holoenzyme processivity. Negatively regulates the RecA-loading ability of RecBCD.</text>
</comment>
<accession>A0ABW2Q4K4</accession>
<dbReference type="InterPro" id="IPR006344">
    <property type="entry name" value="RecD"/>
</dbReference>
<keyword evidence="9 11" id="KW-0234">DNA repair</keyword>
<dbReference type="EC" id="5.6.2.3" evidence="11"/>
<dbReference type="Proteomes" id="UP001596455">
    <property type="component" value="Unassembled WGS sequence"/>
</dbReference>
<evidence type="ECO:0000256" key="1">
    <source>
        <dbReference type="ARBA" id="ARBA00022722"/>
    </source>
</evidence>
<keyword evidence="6 11" id="KW-0269">Exonuclease</keyword>
<comment type="catalytic activity">
    <reaction evidence="11">
        <text>ATP + H2O = ADP + phosphate + H(+)</text>
        <dbReference type="Rhea" id="RHEA:13065"/>
        <dbReference type="ChEBI" id="CHEBI:15377"/>
        <dbReference type="ChEBI" id="CHEBI:15378"/>
        <dbReference type="ChEBI" id="CHEBI:30616"/>
        <dbReference type="ChEBI" id="CHEBI:43474"/>
        <dbReference type="ChEBI" id="CHEBI:456216"/>
        <dbReference type="EC" id="5.6.2.3"/>
    </reaction>
</comment>
<evidence type="ECO:0000256" key="7">
    <source>
        <dbReference type="ARBA" id="ARBA00022840"/>
    </source>
</evidence>
<evidence type="ECO:0000259" key="12">
    <source>
        <dbReference type="SMART" id="SM00382"/>
    </source>
</evidence>
<dbReference type="EMBL" id="JBHTCQ010000001">
    <property type="protein sequence ID" value="MFC7404106.1"/>
    <property type="molecule type" value="Genomic_DNA"/>
</dbReference>
<evidence type="ECO:0000256" key="3">
    <source>
        <dbReference type="ARBA" id="ARBA00022763"/>
    </source>
</evidence>